<evidence type="ECO:0000256" key="1">
    <source>
        <dbReference type="ARBA" id="ARBA00006484"/>
    </source>
</evidence>
<dbReference type="PANTHER" id="PTHR48107:SF12">
    <property type="entry name" value="NAD DEPENDENT EPIMERASE_DEHYDRATASE FAMILY PROTEIN, EXPRESSED"/>
    <property type="match status" value="1"/>
</dbReference>
<dbReference type="InterPro" id="IPR036291">
    <property type="entry name" value="NAD(P)-bd_dom_sf"/>
</dbReference>
<comment type="similarity">
    <text evidence="1">Belongs to the short-chain dehydrogenases/reductases (SDR) family.</text>
</comment>
<reference evidence="3" key="1">
    <citation type="submission" date="2020-06" db="EMBL/GenBank/DDBJ databases">
        <authorList>
            <person name="Li T."/>
            <person name="Hu X."/>
            <person name="Zhang T."/>
            <person name="Song X."/>
            <person name="Zhang H."/>
            <person name="Dai N."/>
            <person name="Sheng W."/>
            <person name="Hou X."/>
            <person name="Wei L."/>
        </authorList>
    </citation>
    <scope>NUCLEOTIDE SEQUENCE</scope>
    <source>
        <strain evidence="3">G02</strain>
        <tissue evidence="3">Leaf</tissue>
    </source>
</reference>
<gene>
    <name evidence="3" type="ORF">Sradi_7166000</name>
</gene>
<dbReference type="PANTHER" id="PTHR48107">
    <property type="entry name" value="NADPH-DEPENDENT ALDEHYDE REDUCTASE-LIKE PROTEIN, CHLOROPLASTIC-RELATED"/>
    <property type="match status" value="1"/>
</dbReference>
<proteinExistence type="inferred from homology"/>
<evidence type="ECO:0000256" key="2">
    <source>
        <dbReference type="ARBA" id="ARBA00023002"/>
    </source>
</evidence>
<dbReference type="Gene3D" id="3.40.50.720">
    <property type="entry name" value="NAD(P)-binding Rossmann-like Domain"/>
    <property type="match status" value="1"/>
</dbReference>
<evidence type="ECO:0000313" key="3">
    <source>
        <dbReference type="EMBL" id="KAL0285736.1"/>
    </source>
</evidence>
<dbReference type="Pfam" id="PF13561">
    <property type="entry name" value="adh_short_C2"/>
    <property type="match status" value="1"/>
</dbReference>
<name>A0AAW2IUA7_SESRA</name>
<organism evidence="3">
    <name type="scientific">Sesamum radiatum</name>
    <name type="common">Black benniseed</name>
    <dbReference type="NCBI Taxonomy" id="300843"/>
    <lineage>
        <taxon>Eukaryota</taxon>
        <taxon>Viridiplantae</taxon>
        <taxon>Streptophyta</taxon>
        <taxon>Embryophyta</taxon>
        <taxon>Tracheophyta</taxon>
        <taxon>Spermatophyta</taxon>
        <taxon>Magnoliopsida</taxon>
        <taxon>eudicotyledons</taxon>
        <taxon>Gunneridae</taxon>
        <taxon>Pentapetalae</taxon>
        <taxon>asterids</taxon>
        <taxon>lamiids</taxon>
        <taxon>Lamiales</taxon>
        <taxon>Pedaliaceae</taxon>
        <taxon>Sesamum</taxon>
    </lineage>
</organism>
<dbReference type="AlphaFoldDB" id="A0AAW2IUA7"/>
<accession>A0AAW2IUA7</accession>
<reference evidence="3" key="2">
    <citation type="journal article" date="2024" name="Plant">
        <title>Genomic evolution and insights into agronomic trait innovations of Sesamum species.</title>
        <authorList>
            <person name="Miao H."/>
            <person name="Wang L."/>
            <person name="Qu L."/>
            <person name="Liu H."/>
            <person name="Sun Y."/>
            <person name="Le M."/>
            <person name="Wang Q."/>
            <person name="Wei S."/>
            <person name="Zheng Y."/>
            <person name="Lin W."/>
            <person name="Duan Y."/>
            <person name="Cao H."/>
            <person name="Xiong S."/>
            <person name="Wang X."/>
            <person name="Wei L."/>
            <person name="Li C."/>
            <person name="Ma Q."/>
            <person name="Ju M."/>
            <person name="Zhao R."/>
            <person name="Li G."/>
            <person name="Mu C."/>
            <person name="Tian Q."/>
            <person name="Mei H."/>
            <person name="Zhang T."/>
            <person name="Gao T."/>
            <person name="Zhang H."/>
        </authorList>
    </citation>
    <scope>NUCLEOTIDE SEQUENCE</scope>
    <source>
        <strain evidence="3">G02</strain>
    </source>
</reference>
<sequence>MTKIAAKELKGSGITVNCVAPGPVATELFFAGKSEEMVGRLVEACPLGRLGEPNDVAQIIGFLVSDGGEWVNGQVIRVNGGFIV</sequence>
<dbReference type="PRINTS" id="PR00081">
    <property type="entry name" value="GDHRDH"/>
</dbReference>
<dbReference type="EMBL" id="JACGWJ010001014">
    <property type="protein sequence ID" value="KAL0285736.1"/>
    <property type="molecule type" value="Genomic_DNA"/>
</dbReference>
<comment type="caution">
    <text evidence="3">The sequence shown here is derived from an EMBL/GenBank/DDBJ whole genome shotgun (WGS) entry which is preliminary data.</text>
</comment>
<dbReference type="InterPro" id="IPR002347">
    <property type="entry name" value="SDR_fam"/>
</dbReference>
<dbReference type="GO" id="GO:0016614">
    <property type="term" value="F:oxidoreductase activity, acting on CH-OH group of donors"/>
    <property type="evidence" value="ECO:0007669"/>
    <property type="project" value="UniProtKB-ARBA"/>
</dbReference>
<protein>
    <submittedName>
        <fullName evidence="3">NADPH-dependent aldehyde reductase-like protein, chloroplastic</fullName>
    </submittedName>
</protein>
<dbReference type="SUPFAM" id="SSF51735">
    <property type="entry name" value="NAD(P)-binding Rossmann-fold domains"/>
    <property type="match status" value="1"/>
</dbReference>
<keyword evidence="2" id="KW-0560">Oxidoreductase</keyword>